<comment type="caution">
    <text evidence="1">The sequence shown here is derived from an EMBL/GenBank/DDBJ whole genome shotgun (WGS) entry which is preliminary data.</text>
</comment>
<evidence type="ECO:0000313" key="2">
    <source>
        <dbReference type="Proteomes" id="UP000692954"/>
    </source>
</evidence>
<keyword evidence="2" id="KW-1185">Reference proteome</keyword>
<dbReference type="Proteomes" id="UP000692954">
    <property type="component" value="Unassembled WGS sequence"/>
</dbReference>
<sequence>MIQKISEIFKQDSEFLRFLKKSSLSKDNQVYDQEEIEFLLQFMIKEKNLRDFFEYYSNFEIQTYNVKMKMLIITHQFIHQNEDFSKIFSSLRLKNFFLLKHSHRNYETWLLLNIQIPFLSYLQKLAISIKDIKSFKTCIFRKQNCLDLVIDSFKMVNIINMALFLVPTLKTALINFPQDLLLQRLTLRIFQEIQGYQQNLMNSIVSILNKNPQNQSVEIYELLREIKTIEQKMILFHKFRSLYDQKEIIKSPLQIQIQFQDQSKSPKSDKVCKAQTKREYLHSSSRTRLSTGGEAITPKSQRFQNYFEHQYSSCAQLIQKDQEKVIQEESETLIDQTLQQ</sequence>
<dbReference type="OrthoDB" id="295663at2759"/>
<reference evidence="1" key="1">
    <citation type="submission" date="2021-01" db="EMBL/GenBank/DDBJ databases">
        <authorList>
            <consortium name="Genoscope - CEA"/>
            <person name="William W."/>
        </authorList>
    </citation>
    <scope>NUCLEOTIDE SEQUENCE</scope>
</reference>
<accession>A0A8S1QPP0</accession>
<dbReference type="AlphaFoldDB" id="A0A8S1QPP0"/>
<dbReference type="EMBL" id="CAJJDN010000111">
    <property type="protein sequence ID" value="CAD8116577.1"/>
    <property type="molecule type" value="Genomic_DNA"/>
</dbReference>
<gene>
    <name evidence="1" type="ORF">PSON_ATCC_30995.1.T1110111</name>
</gene>
<proteinExistence type="predicted"/>
<organism evidence="1 2">
    <name type="scientific">Paramecium sonneborni</name>
    <dbReference type="NCBI Taxonomy" id="65129"/>
    <lineage>
        <taxon>Eukaryota</taxon>
        <taxon>Sar</taxon>
        <taxon>Alveolata</taxon>
        <taxon>Ciliophora</taxon>
        <taxon>Intramacronucleata</taxon>
        <taxon>Oligohymenophorea</taxon>
        <taxon>Peniculida</taxon>
        <taxon>Parameciidae</taxon>
        <taxon>Paramecium</taxon>
    </lineage>
</organism>
<name>A0A8S1QPP0_9CILI</name>
<evidence type="ECO:0000313" key="1">
    <source>
        <dbReference type="EMBL" id="CAD8116577.1"/>
    </source>
</evidence>
<protein>
    <submittedName>
        <fullName evidence="1">Uncharacterized protein</fullName>
    </submittedName>
</protein>